<comment type="caution">
    <text evidence="1">The sequence shown here is derived from an EMBL/GenBank/DDBJ whole genome shotgun (WGS) entry which is preliminary data.</text>
</comment>
<protein>
    <submittedName>
        <fullName evidence="1">Uncharacterized protein</fullName>
    </submittedName>
</protein>
<dbReference type="Proteomes" id="UP000516260">
    <property type="component" value="Chromosome 13"/>
</dbReference>
<sequence>MCWPCFHGEGGAEREAFEGTRSKEEGQNLNWFCPVCPLSLSLSGMTMTCPSSSSLGLLLLLIAGAAAGPELDRNPPGACQEHANLHSRLDLVEKRVEDTVGTLEVELASLLEAIEAPKWRPLLGKLGEETVDDVLEEARREVRSALEEALTSA</sequence>
<organism evidence="1 2">
    <name type="scientific">Takifugu bimaculatus</name>
    <dbReference type="NCBI Taxonomy" id="433685"/>
    <lineage>
        <taxon>Eukaryota</taxon>
        <taxon>Metazoa</taxon>
        <taxon>Chordata</taxon>
        <taxon>Craniata</taxon>
        <taxon>Vertebrata</taxon>
        <taxon>Euteleostomi</taxon>
        <taxon>Actinopterygii</taxon>
        <taxon>Neopterygii</taxon>
        <taxon>Teleostei</taxon>
        <taxon>Neoteleostei</taxon>
        <taxon>Acanthomorphata</taxon>
        <taxon>Eupercaria</taxon>
        <taxon>Tetraodontiformes</taxon>
        <taxon>Tetradontoidea</taxon>
        <taxon>Tetraodontidae</taxon>
        <taxon>Takifugu</taxon>
    </lineage>
</organism>
<accession>A0A4Z2C6C4</accession>
<dbReference type="InterPro" id="IPR027941">
    <property type="entry name" value="PLAC9"/>
</dbReference>
<evidence type="ECO:0000313" key="1">
    <source>
        <dbReference type="EMBL" id="TNM99751.1"/>
    </source>
</evidence>
<proteinExistence type="predicted"/>
<dbReference type="Pfam" id="PF15205">
    <property type="entry name" value="PLAC9"/>
    <property type="match status" value="1"/>
</dbReference>
<keyword evidence="2" id="KW-1185">Reference proteome</keyword>
<dbReference type="EMBL" id="SWLE01000005">
    <property type="protein sequence ID" value="TNM99751.1"/>
    <property type="molecule type" value="Genomic_DNA"/>
</dbReference>
<evidence type="ECO:0000313" key="2">
    <source>
        <dbReference type="Proteomes" id="UP000516260"/>
    </source>
</evidence>
<name>A0A4Z2C6C4_9TELE</name>
<reference evidence="1 2" key="1">
    <citation type="submission" date="2019-04" db="EMBL/GenBank/DDBJ databases">
        <title>The sequence and de novo assembly of Takifugu bimaculatus genome using PacBio and Hi-C technologies.</title>
        <authorList>
            <person name="Xu P."/>
            <person name="Liu B."/>
            <person name="Zhou Z."/>
        </authorList>
    </citation>
    <scope>NUCLEOTIDE SEQUENCE [LARGE SCALE GENOMIC DNA]</scope>
    <source>
        <strain evidence="1">TB-2018</strain>
        <tissue evidence="1">Muscle</tissue>
    </source>
</reference>
<dbReference type="AlphaFoldDB" id="A0A4Z2C6C4"/>
<gene>
    <name evidence="1" type="ORF">fugu_012784</name>
</gene>